<comment type="caution">
    <text evidence="2">The sequence shown here is derived from an EMBL/GenBank/DDBJ whole genome shotgun (WGS) entry which is preliminary data.</text>
</comment>
<evidence type="ECO:0000313" key="2">
    <source>
        <dbReference type="EMBL" id="PMC23887.1"/>
    </source>
</evidence>
<accession>A0A2N6QQB3</accession>
<organism evidence="2 3">
    <name type="scientific">Hoylesella buccalis</name>
    <dbReference type="NCBI Taxonomy" id="28127"/>
    <lineage>
        <taxon>Bacteria</taxon>
        <taxon>Pseudomonadati</taxon>
        <taxon>Bacteroidota</taxon>
        <taxon>Bacteroidia</taxon>
        <taxon>Bacteroidales</taxon>
        <taxon>Prevotellaceae</taxon>
        <taxon>Hoylesella</taxon>
    </lineage>
</organism>
<protein>
    <submittedName>
        <fullName evidence="2">Aminodeoxychorismate synthase component I</fullName>
    </submittedName>
</protein>
<name>A0A2N6QQB3_9BACT</name>
<dbReference type="Gene3D" id="3.60.120.10">
    <property type="entry name" value="Anthranilate synthase"/>
    <property type="match status" value="1"/>
</dbReference>
<feature type="domain" description="Chorismate-utilising enzyme C-terminal" evidence="1">
    <location>
        <begin position="75"/>
        <end position="319"/>
    </location>
</feature>
<proteinExistence type="predicted"/>
<dbReference type="OrthoDB" id="9803598at2"/>
<dbReference type="GO" id="GO:0046820">
    <property type="term" value="F:4-amino-4-deoxychorismate synthase activity"/>
    <property type="evidence" value="ECO:0007669"/>
    <property type="project" value="TreeGrafter"/>
</dbReference>
<dbReference type="AlphaFoldDB" id="A0A2N6QQB3"/>
<dbReference type="Pfam" id="PF00425">
    <property type="entry name" value="Chorismate_bind"/>
    <property type="match status" value="1"/>
</dbReference>
<dbReference type="PANTHER" id="PTHR11236:SF50">
    <property type="entry name" value="AMINODEOXYCHORISMATE SYNTHASE COMPONENT 1"/>
    <property type="match status" value="1"/>
</dbReference>
<dbReference type="InterPro" id="IPR019999">
    <property type="entry name" value="Anth_synth_I-like"/>
</dbReference>
<dbReference type="EMBL" id="PNGJ01000006">
    <property type="protein sequence ID" value="PMC23887.1"/>
    <property type="molecule type" value="Genomic_DNA"/>
</dbReference>
<dbReference type="PANTHER" id="PTHR11236">
    <property type="entry name" value="AMINOBENZOATE/ANTHRANILATE SYNTHASE"/>
    <property type="match status" value="1"/>
</dbReference>
<dbReference type="InterPro" id="IPR015890">
    <property type="entry name" value="Chorismate_C"/>
</dbReference>
<dbReference type="GO" id="GO:0000162">
    <property type="term" value="P:L-tryptophan biosynthetic process"/>
    <property type="evidence" value="ECO:0007669"/>
    <property type="project" value="TreeGrafter"/>
</dbReference>
<dbReference type="PRINTS" id="PR00095">
    <property type="entry name" value="ANTSNTHASEI"/>
</dbReference>
<dbReference type="SUPFAM" id="SSF56322">
    <property type="entry name" value="ADC synthase"/>
    <property type="match status" value="1"/>
</dbReference>
<dbReference type="InterPro" id="IPR005801">
    <property type="entry name" value="ADC_synthase"/>
</dbReference>
<sequence>MKMTSPHTVARQMNHCAAAHTPFLFAFDFELENAIFMENPLEQQDILFRTPLGGNSTVKRKDIDTRLTAHPMSLEAYQQRFDTISHGLHRGDSFLANLTVQTPIACNASMLDIFETSRAPYCLLVPEHFVCFSPEIFVRIEGNTISTYPMKGTIDAALPNARETILNDPKETAEHVTVVDLLRNDLGLNANEVEVARFRYIDQIDTPQRSILQVSSEIKGTLSNDWQAKLGDIILSMLPAGSVSGAPKKATIHLIHKAEQGQKRGFYTGVFGYYDGERLDSGVLIRYIEEVQGKFYFRSGGGITVNSNCLSEYNETIEKIYLPAT</sequence>
<dbReference type="RefSeq" id="WP_102697538.1">
    <property type="nucleotide sequence ID" value="NZ_PNGJ01000006.1"/>
</dbReference>
<dbReference type="NCBIfam" id="NF005486">
    <property type="entry name" value="PRK07093.1"/>
    <property type="match status" value="1"/>
</dbReference>
<reference evidence="2 3" key="1">
    <citation type="submission" date="2017-09" db="EMBL/GenBank/DDBJ databases">
        <title>Bacterial strain isolated from the female urinary microbiota.</title>
        <authorList>
            <person name="Thomas-White K."/>
            <person name="Kumar N."/>
            <person name="Forster S."/>
            <person name="Putonti C."/>
            <person name="Lawley T."/>
            <person name="Wolfe A.J."/>
        </authorList>
    </citation>
    <scope>NUCLEOTIDE SEQUENCE [LARGE SCALE GENOMIC DNA]</scope>
    <source>
        <strain evidence="2 3">UMB0536</strain>
    </source>
</reference>
<gene>
    <name evidence="2" type="ORF">CJ231_08295</name>
</gene>
<evidence type="ECO:0000259" key="1">
    <source>
        <dbReference type="Pfam" id="PF00425"/>
    </source>
</evidence>
<dbReference type="Proteomes" id="UP000235564">
    <property type="component" value="Unassembled WGS sequence"/>
</dbReference>
<evidence type="ECO:0000313" key="3">
    <source>
        <dbReference type="Proteomes" id="UP000235564"/>
    </source>
</evidence>